<name>A0A248LJZ8_9NEIS</name>
<organism evidence="13 14">
    <name type="scientific">Laribacter hongkongensis</name>
    <dbReference type="NCBI Taxonomy" id="168471"/>
    <lineage>
        <taxon>Bacteria</taxon>
        <taxon>Pseudomonadati</taxon>
        <taxon>Pseudomonadota</taxon>
        <taxon>Betaproteobacteria</taxon>
        <taxon>Neisseriales</taxon>
        <taxon>Aquaspirillaceae</taxon>
        <taxon>Laribacter</taxon>
    </lineage>
</organism>
<feature type="domain" description="Cytochrome c assembly protein" evidence="11">
    <location>
        <begin position="92"/>
        <end position="298"/>
    </location>
</feature>
<dbReference type="InterPro" id="IPR032523">
    <property type="entry name" value="CcmF_C"/>
</dbReference>
<protein>
    <submittedName>
        <fullName evidence="13">Cytochrome c-type biogenesis protein CcmF</fullName>
    </submittedName>
</protein>
<feature type="transmembrane region" description="Helical" evidence="10">
    <location>
        <begin position="428"/>
        <end position="446"/>
    </location>
</feature>
<evidence type="ECO:0000256" key="5">
    <source>
        <dbReference type="ARBA" id="ARBA00022692"/>
    </source>
</evidence>
<dbReference type="PANTHER" id="PTHR43653">
    <property type="entry name" value="CYTOCHROME C ASSEMBLY PROTEIN-RELATED"/>
    <property type="match status" value="1"/>
</dbReference>
<dbReference type="OrthoDB" id="9761451at2"/>
<gene>
    <name evidence="13" type="primary">ccmF</name>
    <name evidence="13" type="ORF">LHGZ1_2151</name>
</gene>
<evidence type="ECO:0000256" key="10">
    <source>
        <dbReference type="SAM" id="Phobius"/>
    </source>
</evidence>
<dbReference type="NCBIfam" id="NF007691">
    <property type="entry name" value="PRK10369.1"/>
    <property type="match status" value="1"/>
</dbReference>
<feature type="transmembrane region" description="Helical" evidence="10">
    <location>
        <begin position="452"/>
        <end position="471"/>
    </location>
</feature>
<dbReference type="GO" id="GO:0015232">
    <property type="term" value="F:heme transmembrane transporter activity"/>
    <property type="evidence" value="ECO:0007669"/>
    <property type="project" value="InterPro"/>
</dbReference>
<evidence type="ECO:0000256" key="9">
    <source>
        <dbReference type="ARBA" id="ARBA00037230"/>
    </source>
</evidence>
<reference evidence="14" key="1">
    <citation type="submission" date="2017-06" db="EMBL/GenBank/DDBJ databases">
        <title>Whole genome sequence of Laribacter hongkongensis LHGZ1.</title>
        <authorList>
            <person name="Chen D."/>
            <person name="Wu H."/>
            <person name="Chen J."/>
        </authorList>
    </citation>
    <scope>NUCLEOTIDE SEQUENCE [LARGE SCALE GENOMIC DNA]</scope>
    <source>
        <strain evidence="14">LHGZ1</strain>
    </source>
</reference>
<feature type="domain" description="Cytochrome c-type biogenesis protein CcmF C-terminal" evidence="12">
    <location>
        <begin position="318"/>
        <end position="633"/>
    </location>
</feature>
<comment type="similarity">
    <text evidence="2">Belongs to the CcmF/CycK/Ccl1/NrfE/CcsA family.</text>
</comment>
<feature type="transmembrane region" description="Helical" evidence="10">
    <location>
        <begin position="396"/>
        <end position="416"/>
    </location>
</feature>
<keyword evidence="3" id="KW-1003">Cell membrane</keyword>
<dbReference type="AlphaFoldDB" id="A0A248LJZ8"/>
<sequence length="643" mass="69003">MWAVLPELGLLALCACVAVSAIMGGLLLRGAATGERALVTAARPLAVVQSLLACLAFAALMLLFADNDFSVRYVVQQSSSQLPLVYRLAAVWGGHEGSLLLWLLLLCVWTLAVALCSRSLDDAMRARLVAIMSLIAAGFGFFLLLTSNPFARLDIPAVEGRELNPMLQDPGLIVHPPLLYMGYVGFAVAFAMALAGLMAGRIDAAWARFARPWTTLAWVNLTAGIAVGSLWAYYELGWGGWWFWDPVENASFMPWLAGTALMHSLAATEKRGVFKSWTVLLAILTFSLSLLGTFLVRSGVLSSVHAFASDPGRGVFILALLAVVVGVSLVLFAVRAPDLTSTAGFAPLSRESLLLANNVLLCVATASVLLGTLYPLMVDALNLGKLSVGPPYFNAVFIPVMLPLLLLIGPGSVVRWKRQAGMELVKGLWHVLLASAVLAIVWSGTLAPFSPLVALALFAALWIILGALWDLLRRWRAGQRPGLATLGMHLAHVGVAVTIIGIALTSGYERERDVRLAAGGSATLGAYRFTLEDIGDSNGPNYLGVTARLTVTDNGAPLAVLTPEKRIYASMPGMPMTEASIHAGFFNHVYVALADQLEDGSWGVRLYHKPFVGWIWYGALLMGLGGLLAMADRRYRLRRGSRP</sequence>
<dbReference type="GO" id="GO:0017004">
    <property type="term" value="P:cytochrome complex assembly"/>
    <property type="evidence" value="ECO:0007669"/>
    <property type="project" value="UniProtKB-KW"/>
</dbReference>
<feature type="transmembrane region" description="Helical" evidence="10">
    <location>
        <begin position="611"/>
        <end position="631"/>
    </location>
</feature>
<dbReference type="Proteomes" id="UP000197424">
    <property type="component" value="Chromosome"/>
</dbReference>
<feature type="transmembrane region" description="Helical" evidence="10">
    <location>
        <begin position="99"/>
        <end position="116"/>
    </location>
</feature>
<dbReference type="GO" id="GO:0020037">
    <property type="term" value="F:heme binding"/>
    <property type="evidence" value="ECO:0007669"/>
    <property type="project" value="InterPro"/>
</dbReference>
<dbReference type="GO" id="GO:0005886">
    <property type="term" value="C:plasma membrane"/>
    <property type="evidence" value="ECO:0007669"/>
    <property type="project" value="UniProtKB-SubCell"/>
</dbReference>
<feature type="transmembrane region" description="Helical" evidence="10">
    <location>
        <begin position="40"/>
        <end position="65"/>
    </location>
</feature>
<keyword evidence="8 10" id="KW-0472">Membrane</keyword>
<feature type="transmembrane region" description="Helical" evidence="10">
    <location>
        <begin position="128"/>
        <end position="146"/>
    </location>
</feature>
<dbReference type="RefSeq" id="WP_088861036.1">
    <property type="nucleotide sequence ID" value="NZ_CP022115.1"/>
</dbReference>
<dbReference type="Pfam" id="PF16327">
    <property type="entry name" value="CcmF_C"/>
    <property type="match status" value="1"/>
</dbReference>
<dbReference type="PANTHER" id="PTHR43653:SF1">
    <property type="entry name" value="CYTOCHROME C-TYPE BIOGENESIS PROTEIN CCMF"/>
    <property type="match status" value="1"/>
</dbReference>
<evidence type="ECO:0000256" key="1">
    <source>
        <dbReference type="ARBA" id="ARBA00004429"/>
    </source>
</evidence>
<comment type="function">
    <text evidence="9">Required for the biogenesis of c-type cytochromes. Possible subunit of a heme lyase.</text>
</comment>
<feature type="transmembrane region" description="Helical" evidence="10">
    <location>
        <begin position="180"/>
        <end position="200"/>
    </location>
</feature>
<dbReference type="EMBL" id="CP022115">
    <property type="protein sequence ID" value="ASJ24982.1"/>
    <property type="molecule type" value="Genomic_DNA"/>
</dbReference>
<feature type="transmembrane region" description="Helical" evidence="10">
    <location>
        <begin position="6"/>
        <end position="28"/>
    </location>
</feature>
<dbReference type="InterPro" id="IPR002541">
    <property type="entry name" value="Cyt_c_assembly"/>
</dbReference>
<keyword evidence="5 10" id="KW-0812">Transmembrane</keyword>
<feature type="transmembrane region" description="Helical" evidence="10">
    <location>
        <begin position="483"/>
        <end position="504"/>
    </location>
</feature>
<dbReference type="Pfam" id="PF01578">
    <property type="entry name" value="Cytochrom_C_asm"/>
    <property type="match status" value="1"/>
</dbReference>
<dbReference type="InterPro" id="IPR003568">
    <property type="entry name" value="Cyt_c_biogenesis_CcmF"/>
</dbReference>
<evidence type="ECO:0000256" key="6">
    <source>
        <dbReference type="ARBA" id="ARBA00022748"/>
    </source>
</evidence>
<dbReference type="PRINTS" id="PR01410">
    <property type="entry name" value="CCBIOGENESIS"/>
</dbReference>
<keyword evidence="7 10" id="KW-1133">Transmembrane helix</keyword>
<accession>A0A248LJZ8</accession>
<evidence type="ECO:0000256" key="7">
    <source>
        <dbReference type="ARBA" id="ARBA00022989"/>
    </source>
</evidence>
<evidence type="ECO:0000256" key="4">
    <source>
        <dbReference type="ARBA" id="ARBA00022519"/>
    </source>
</evidence>
<keyword evidence="4" id="KW-0997">Cell inner membrane</keyword>
<dbReference type="InterPro" id="IPR003567">
    <property type="entry name" value="Cyt_c_biogenesis"/>
</dbReference>
<proteinExistence type="inferred from homology"/>
<feature type="transmembrane region" description="Helical" evidence="10">
    <location>
        <begin position="355"/>
        <end position="376"/>
    </location>
</feature>
<feature type="transmembrane region" description="Helical" evidence="10">
    <location>
        <begin position="277"/>
        <end position="295"/>
    </location>
</feature>
<evidence type="ECO:0000256" key="8">
    <source>
        <dbReference type="ARBA" id="ARBA00023136"/>
    </source>
</evidence>
<evidence type="ECO:0000259" key="12">
    <source>
        <dbReference type="Pfam" id="PF16327"/>
    </source>
</evidence>
<comment type="subcellular location">
    <subcellularLocation>
        <location evidence="1">Cell inner membrane</location>
        <topology evidence="1">Multi-pass membrane protein</topology>
    </subcellularLocation>
</comment>
<evidence type="ECO:0000313" key="14">
    <source>
        <dbReference type="Proteomes" id="UP000197424"/>
    </source>
</evidence>
<feature type="transmembrane region" description="Helical" evidence="10">
    <location>
        <begin position="315"/>
        <end position="334"/>
    </location>
</feature>
<evidence type="ECO:0000313" key="13">
    <source>
        <dbReference type="EMBL" id="ASJ24982.1"/>
    </source>
</evidence>
<evidence type="ECO:0000256" key="2">
    <source>
        <dbReference type="ARBA" id="ARBA00009186"/>
    </source>
</evidence>
<feature type="transmembrane region" description="Helical" evidence="10">
    <location>
        <begin position="212"/>
        <end position="232"/>
    </location>
</feature>
<evidence type="ECO:0000259" key="11">
    <source>
        <dbReference type="Pfam" id="PF01578"/>
    </source>
</evidence>
<dbReference type="NCBIfam" id="TIGR00353">
    <property type="entry name" value="nrfE"/>
    <property type="match status" value="1"/>
</dbReference>
<dbReference type="PRINTS" id="PR01411">
    <property type="entry name" value="CCMFBIOGNSIS"/>
</dbReference>
<evidence type="ECO:0000256" key="3">
    <source>
        <dbReference type="ARBA" id="ARBA00022475"/>
    </source>
</evidence>
<keyword evidence="6" id="KW-0201">Cytochrome c-type biogenesis</keyword>
<feature type="transmembrane region" description="Helical" evidence="10">
    <location>
        <begin position="252"/>
        <end position="268"/>
    </location>
</feature>